<organism evidence="2 3">
    <name type="scientific">Botrytis galanthina</name>
    <dbReference type="NCBI Taxonomy" id="278940"/>
    <lineage>
        <taxon>Eukaryota</taxon>
        <taxon>Fungi</taxon>
        <taxon>Dikarya</taxon>
        <taxon>Ascomycota</taxon>
        <taxon>Pezizomycotina</taxon>
        <taxon>Leotiomycetes</taxon>
        <taxon>Helotiales</taxon>
        <taxon>Sclerotiniaceae</taxon>
        <taxon>Botrytis</taxon>
    </lineage>
</organism>
<feature type="region of interest" description="Disordered" evidence="1">
    <location>
        <begin position="150"/>
        <end position="237"/>
    </location>
</feature>
<gene>
    <name evidence="2" type="ORF">BGAL_0027g00150</name>
</gene>
<evidence type="ECO:0000313" key="2">
    <source>
        <dbReference type="EMBL" id="THV54404.1"/>
    </source>
</evidence>
<dbReference type="AlphaFoldDB" id="A0A4S8RL58"/>
<keyword evidence="3" id="KW-1185">Reference proteome</keyword>
<dbReference type="OrthoDB" id="3538927at2759"/>
<feature type="compositionally biased region" description="Polar residues" evidence="1">
    <location>
        <begin position="228"/>
        <end position="237"/>
    </location>
</feature>
<comment type="caution">
    <text evidence="2">The sequence shown here is derived from an EMBL/GenBank/DDBJ whole genome shotgun (WGS) entry which is preliminary data.</text>
</comment>
<protein>
    <submittedName>
        <fullName evidence="2">Uncharacterized protein</fullName>
    </submittedName>
</protein>
<reference evidence="2 3" key="1">
    <citation type="submission" date="2017-12" db="EMBL/GenBank/DDBJ databases">
        <title>Comparative genomics of Botrytis spp.</title>
        <authorList>
            <person name="Valero-Jimenez C.A."/>
            <person name="Tapia P."/>
            <person name="Veloso J."/>
            <person name="Silva-Moreno E."/>
            <person name="Staats M."/>
            <person name="Valdes J.H."/>
            <person name="Van Kan J.A.L."/>
        </authorList>
    </citation>
    <scope>NUCLEOTIDE SEQUENCE [LARGE SCALE GENOMIC DNA]</scope>
    <source>
        <strain evidence="2 3">MUCL435</strain>
    </source>
</reference>
<feature type="compositionally biased region" description="Low complexity" evidence="1">
    <location>
        <begin position="150"/>
        <end position="163"/>
    </location>
</feature>
<feature type="compositionally biased region" description="Basic residues" evidence="1">
    <location>
        <begin position="211"/>
        <end position="221"/>
    </location>
</feature>
<dbReference type="Proteomes" id="UP000308671">
    <property type="component" value="Unassembled WGS sequence"/>
</dbReference>
<proteinExistence type="predicted"/>
<accession>A0A4S8RL58</accession>
<sequence length="237" mass="26360">MEVYKSVYDLMLSKAIDYGYVQQQVLDILTESHDRVDLSMFKNIPDAERYWMAERWTWETLFADESDEFPGEKPKWKRVTHYLKHKSPAAGETPKSTQVDASSSSMSPKSKLENSLTAQPQDLGGKTSQLKISLPKRNICVEISPKASSCKKAPKPAIKLPPASSTSSPSQRVSNKRQKLTETSEVASEEDPKLLGGLSITAPPLVDVNRQKKAPAPKTKRTMATDAQEVQLSPDIQ</sequence>
<feature type="region of interest" description="Disordered" evidence="1">
    <location>
        <begin position="87"/>
        <end position="130"/>
    </location>
</feature>
<feature type="compositionally biased region" description="Polar residues" evidence="1">
    <location>
        <begin position="164"/>
        <end position="173"/>
    </location>
</feature>
<evidence type="ECO:0000256" key="1">
    <source>
        <dbReference type="SAM" id="MobiDB-lite"/>
    </source>
</evidence>
<feature type="compositionally biased region" description="Polar residues" evidence="1">
    <location>
        <begin position="113"/>
        <end position="130"/>
    </location>
</feature>
<evidence type="ECO:0000313" key="3">
    <source>
        <dbReference type="Proteomes" id="UP000308671"/>
    </source>
</evidence>
<dbReference type="EMBL" id="PQXL01000027">
    <property type="protein sequence ID" value="THV54404.1"/>
    <property type="molecule type" value="Genomic_DNA"/>
</dbReference>
<name>A0A4S8RL58_9HELO</name>